<keyword evidence="6" id="KW-0969">Cilium</keyword>
<dbReference type="Pfam" id="PF06429">
    <property type="entry name" value="Flg_bbr_C"/>
    <property type="match status" value="1"/>
</dbReference>
<evidence type="ECO:0000256" key="2">
    <source>
        <dbReference type="RuleBase" id="RU362116"/>
    </source>
</evidence>
<protein>
    <submittedName>
        <fullName evidence="6">Flagellar biosynthesis protein FlgC</fullName>
    </submittedName>
</protein>
<dbReference type="GO" id="GO:0009425">
    <property type="term" value="C:bacterial-type flagellum basal body"/>
    <property type="evidence" value="ECO:0007669"/>
    <property type="project" value="UniProtKB-SubCell"/>
</dbReference>
<dbReference type="InterPro" id="IPR001444">
    <property type="entry name" value="Flag_bb_rod_N"/>
</dbReference>
<dbReference type="InterPro" id="IPR053967">
    <property type="entry name" value="LlgE_F_G-like_D1"/>
</dbReference>
<comment type="caution">
    <text evidence="6">The sequence shown here is derived from an EMBL/GenBank/DDBJ whole genome shotgun (WGS) entry which is preliminary data.</text>
</comment>
<dbReference type="RefSeq" id="WP_110521335.1">
    <property type="nucleotide sequence ID" value="NZ_PDOF01000003.1"/>
</dbReference>
<dbReference type="NCBIfam" id="TIGR03506">
    <property type="entry name" value="FlgEFG_subfam"/>
    <property type="match status" value="1"/>
</dbReference>
<proteinExistence type="inferred from homology"/>
<dbReference type="SUPFAM" id="SSF117143">
    <property type="entry name" value="Flagellar hook protein flgE"/>
    <property type="match status" value="1"/>
</dbReference>
<keyword evidence="6" id="KW-0282">Flagellum</keyword>
<organism evidence="6 7">
    <name type="scientific">Alteribacter lacisalsi</name>
    <dbReference type="NCBI Taxonomy" id="2045244"/>
    <lineage>
        <taxon>Bacteria</taxon>
        <taxon>Bacillati</taxon>
        <taxon>Bacillota</taxon>
        <taxon>Bacilli</taxon>
        <taxon>Bacillales</taxon>
        <taxon>Bacillaceae</taxon>
        <taxon>Alteribacter</taxon>
    </lineage>
</organism>
<dbReference type="PANTHER" id="PTHR30435">
    <property type="entry name" value="FLAGELLAR PROTEIN"/>
    <property type="match status" value="1"/>
</dbReference>
<dbReference type="Pfam" id="PF22692">
    <property type="entry name" value="LlgE_F_G_D1"/>
    <property type="match status" value="1"/>
</dbReference>
<keyword evidence="6" id="KW-0966">Cell projection</keyword>
<evidence type="ECO:0000259" key="3">
    <source>
        <dbReference type="Pfam" id="PF00460"/>
    </source>
</evidence>
<evidence type="ECO:0000313" key="6">
    <source>
        <dbReference type="EMBL" id="PYZ96060.1"/>
    </source>
</evidence>
<evidence type="ECO:0000256" key="1">
    <source>
        <dbReference type="ARBA" id="ARBA00009677"/>
    </source>
</evidence>
<comment type="similarity">
    <text evidence="1 2">Belongs to the flagella basal body rod proteins family.</text>
</comment>
<dbReference type="Pfam" id="PF00460">
    <property type="entry name" value="Flg_bb_rod"/>
    <property type="match status" value="1"/>
</dbReference>
<evidence type="ECO:0000259" key="4">
    <source>
        <dbReference type="Pfam" id="PF06429"/>
    </source>
</evidence>
<dbReference type="InterPro" id="IPR010930">
    <property type="entry name" value="Flg_bb/hook_C_dom"/>
</dbReference>
<keyword evidence="7" id="KW-1185">Reference proteome</keyword>
<feature type="domain" description="Flagellar basal-body/hook protein C-terminal" evidence="4">
    <location>
        <begin position="215"/>
        <end position="258"/>
    </location>
</feature>
<feature type="domain" description="Flagellar hook protein FlgE/F/G-like D1" evidence="5">
    <location>
        <begin position="105"/>
        <end position="162"/>
    </location>
</feature>
<evidence type="ECO:0000313" key="7">
    <source>
        <dbReference type="Proteomes" id="UP000248066"/>
    </source>
</evidence>
<dbReference type="InterPro" id="IPR037925">
    <property type="entry name" value="FlgE/F/G-like"/>
</dbReference>
<dbReference type="PROSITE" id="PS00588">
    <property type="entry name" value="FLAGELLA_BB_ROD"/>
    <property type="match status" value="1"/>
</dbReference>
<accession>A0A2W0H7I7</accession>
<dbReference type="AlphaFoldDB" id="A0A2W0H7I7"/>
<keyword evidence="2" id="KW-0975">Bacterial flagellum</keyword>
<reference evidence="6 7" key="1">
    <citation type="submission" date="2017-10" db="EMBL/GenBank/DDBJ databases">
        <title>Bacillus sp. nov., a halophilic bacterium isolated from a Yangshapao Lake.</title>
        <authorList>
            <person name="Wang H."/>
        </authorList>
    </citation>
    <scope>NUCLEOTIDE SEQUENCE [LARGE SCALE GENOMIC DNA]</scope>
    <source>
        <strain evidence="6 7">YSP-3</strain>
    </source>
</reference>
<sequence length="264" mass="28636">MIRGMNTAAAGMIAQQRRQEMLTDNLNNMNTPGYKADQASLRTFPNMLIQATGQGKMGGLTGELAAGVYMQERTSHFAQGDMQETGNSTDLALLQGNVSEGAMLFFTIESQDGDARFTRNGNFTVDGNGFLATSGGHYVLGTDGERIETENDRIRVDGDGSVFSETGDGEALLSQLNVTLITEPEQLVREGGGLLRYEGTEEAAAAEAGTYQIEQGFIERSNVDPSRTMTEMMAALRAFEANQKVLQTYDRSLERTMNDVGRIG</sequence>
<dbReference type="InterPro" id="IPR020013">
    <property type="entry name" value="Flagellar_FlgE/F/G"/>
</dbReference>
<dbReference type="PANTHER" id="PTHR30435:SF19">
    <property type="entry name" value="FLAGELLAR BASAL-BODY ROD PROTEIN FLGG"/>
    <property type="match status" value="1"/>
</dbReference>
<dbReference type="Proteomes" id="UP000248066">
    <property type="component" value="Unassembled WGS sequence"/>
</dbReference>
<evidence type="ECO:0000259" key="5">
    <source>
        <dbReference type="Pfam" id="PF22692"/>
    </source>
</evidence>
<feature type="domain" description="Flagellar basal body rod protein N-terminal" evidence="3">
    <location>
        <begin position="5"/>
        <end position="35"/>
    </location>
</feature>
<dbReference type="EMBL" id="PDOF01000003">
    <property type="protein sequence ID" value="PYZ96060.1"/>
    <property type="molecule type" value="Genomic_DNA"/>
</dbReference>
<dbReference type="GO" id="GO:0071978">
    <property type="term" value="P:bacterial-type flagellum-dependent swarming motility"/>
    <property type="evidence" value="ECO:0007669"/>
    <property type="project" value="TreeGrafter"/>
</dbReference>
<name>A0A2W0H7I7_9BACI</name>
<comment type="subcellular location">
    <subcellularLocation>
        <location evidence="2">Bacterial flagellum basal body</location>
    </subcellularLocation>
</comment>
<dbReference type="OrthoDB" id="9800375at2"/>
<gene>
    <name evidence="6" type="ORF">CR205_16960</name>
</gene>
<dbReference type="InterPro" id="IPR019776">
    <property type="entry name" value="Flagellar_basal_body_rod_CS"/>
</dbReference>